<evidence type="ECO:0000256" key="1">
    <source>
        <dbReference type="ARBA" id="ARBA00004370"/>
    </source>
</evidence>
<dbReference type="PATRIC" id="fig|455434.6.peg.664"/>
<dbReference type="PANTHER" id="PTHR10414:SF37">
    <property type="entry name" value="BB IN A BOXCAR, ISOFORM C"/>
    <property type="match status" value="1"/>
</dbReference>
<dbReference type="PROSITE" id="PS00379">
    <property type="entry name" value="CDP_ALCOHOL_P_TRANSF"/>
    <property type="match status" value="1"/>
</dbReference>
<dbReference type="GO" id="GO:0004142">
    <property type="term" value="F:diacylglycerol cholinephosphotransferase activity"/>
    <property type="evidence" value="ECO:0007669"/>
    <property type="project" value="TreeGrafter"/>
</dbReference>
<dbReference type="InterPro" id="IPR048254">
    <property type="entry name" value="CDP_ALCOHOL_P_TRANSF_CS"/>
</dbReference>
<feature type="transmembrane region" description="Helical" evidence="5">
    <location>
        <begin position="45"/>
        <end position="62"/>
    </location>
</feature>
<accession>A0A0H3BJP7</accession>
<proteinExistence type="inferred from homology"/>
<gene>
    <name evidence="6" type="ordered locus">TPASS_0671</name>
</gene>
<keyword evidence="3 5" id="KW-0472">Membrane</keyword>
<organism evidence="6 7">
    <name type="scientific">Treponema pallidum subsp. pallidum (strain SS14)</name>
    <dbReference type="NCBI Taxonomy" id="455434"/>
    <lineage>
        <taxon>Bacteria</taxon>
        <taxon>Pseudomonadati</taxon>
        <taxon>Spirochaetota</taxon>
        <taxon>Spirochaetia</taxon>
        <taxon>Spirochaetales</taxon>
        <taxon>Treponemataceae</taxon>
        <taxon>Treponema</taxon>
    </lineage>
</organism>
<protein>
    <submittedName>
        <fullName evidence="6">Possible sn-1,2-diacylglycerol cholinephosphotransferase</fullName>
    </submittedName>
</protein>
<sequence length="344" mass="38969">MSHITSRRSSRMKAYSYAVEDRSLLTPFLYRFCVDPLLRVVPYRVPANLITLCANACMLLAFTHAYCGSVGGTYAYWFLVPVLCIVYLVGDCLDGRQARRTGTGSPLGEYFDHCLDTSVVGLLAGIFVLAFRIREPFLLTCIFFVPAFVQISTLWEKLHRGVMVFARIGSNEMVVLTTLGAYAGSFETLRALFLTPLFFSCTPAQVCVSVLSTGVCIFSCAVFWRMRVFSCALFLHLSLFFFLCVFSSTYFPTQIGYITALCTLYHMRYAERLLRVIVQGEGTARVEVLVPLLCGVLFLFPQTSFWVQRAQCSILALEVGVHFVRFVYAHRCYWHWLNPLPTQE</sequence>
<dbReference type="KEGG" id="tpp:TPASS_0671"/>
<evidence type="ECO:0000313" key="6">
    <source>
        <dbReference type="EMBL" id="ACD71089.1"/>
    </source>
</evidence>
<dbReference type="EMBL" id="CP000805">
    <property type="protein sequence ID" value="ACD71089.1"/>
    <property type="molecule type" value="Genomic_DNA"/>
</dbReference>
<feature type="transmembrane region" description="Helical" evidence="5">
    <location>
        <begin position="231"/>
        <end position="251"/>
    </location>
</feature>
<dbReference type="InterPro" id="IPR043130">
    <property type="entry name" value="CDP-OH_PTrfase_TM_dom"/>
</dbReference>
<dbReference type="GO" id="GO:0004307">
    <property type="term" value="F:ethanolaminephosphotransferase activity"/>
    <property type="evidence" value="ECO:0007669"/>
    <property type="project" value="TreeGrafter"/>
</dbReference>
<comment type="subcellular location">
    <subcellularLocation>
        <location evidence="1">Membrane</location>
    </subcellularLocation>
</comment>
<dbReference type="GO" id="GO:0016020">
    <property type="term" value="C:membrane"/>
    <property type="evidence" value="ECO:0007669"/>
    <property type="project" value="UniProtKB-SubCell"/>
</dbReference>
<evidence type="ECO:0000256" key="3">
    <source>
        <dbReference type="ARBA" id="ARBA00023136"/>
    </source>
</evidence>
<comment type="similarity">
    <text evidence="4">Belongs to the CDP-alcohol phosphatidyltransferase class-I family.</text>
</comment>
<evidence type="ECO:0000256" key="4">
    <source>
        <dbReference type="RuleBase" id="RU003750"/>
    </source>
</evidence>
<evidence type="ECO:0000256" key="5">
    <source>
        <dbReference type="SAM" id="Phobius"/>
    </source>
</evidence>
<dbReference type="InterPro" id="IPR014472">
    <property type="entry name" value="CHOPT"/>
</dbReference>
<name>A0A0H3BJP7_TREPS</name>
<dbReference type="Proteomes" id="UP000001202">
    <property type="component" value="Chromosome"/>
</dbReference>
<feature type="transmembrane region" description="Helical" evidence="5">
    <location>
        <begin position="137"/>
        <end position="155"/>
    </location>
</feature>
<keyword evidence="5" id="KW-0812">Transmembrane</keyword>
<dbReference type="GO" id="GO:0006646">
    <property type="term" value="P:phosphatidylethanolamine biosynthetic process"/>
    <property type="evidence" value="ECO:0007669"/>
    <property type="project" value="TreeGrafter"/>
</dbReference>
<dbReference type="Gene3D" id="1.20.120.1760">
    <property type="match status" value="1"/>
</dbReference>
<dbReference type="AlphaFoldDB" id="A0A0H3BJP7"/>
<evidence type="ECO:0000256" key="2">
    <source>
        <dbReference type="ARBA" id="ARBA00022679"/>
    </source>
</evidence>
<dbReference type="InterPro" id="IPR000462">
    <property type="entry name" value="CDP-OH_P_trans"/>
</dbReference>
<keyword evidence="2 4" id="KW-0808">Transferase</keyword>
<dbReference type="PANTHER" id="PTHR10414">
    <property type="entry name" value="ETHANOLAMINEPHOSPHOTRANSFERASE"/>
    <property type="match status" value="1"/>
</dbReference>
<evidence type="ECO:0000313" key="7">
    <source>
        <dbReference type="Proteomes" id="UP000001202"/>
    </source>
</evidence>
<feature type="transmembrane region" description="Helical" evidence="5">
    <location>
        <begin position="203"/>
        <end position="224"/>
    </location>
</feature>
<feature type="transmembrane region" description="Helical" evidence="5">
    <location>
        <begin position="74"/>
        <end position="93"/>
    </location>
</feature>
<keyword evidence="5" id="KW-1133">Transmembrane helix</keyword>
<dbReference type="Pfam" id="PF01066">
    <property type="entry name" value="CDP-OH_P_transf"/>
    <property type="match status" value="1"/>
</dbReference>
<reference evidence="6 7" key="1">
    <citation type="journal article" date="2008" name="BMC Microbiol.">
        <title>Complete genome sequence of Treponema pallidum ssp. pallidum strain SS14 determined with oligonucleotide arrays.</title>
        <authorList>
            <person name="Matejkova P."/>
            <person name="Strouhal M."/>
            <person name="Smajs D."/>
            <person name="Norris S.J."/>
            <person name="Palzkill T."/>
            <person name="Petrosino J.F."/>
            <person name="Sodergren E."/>
            <person name="Norton J.E."/>
            <person name="Singh J."/>
            <person name="Richmond T.A."/>
            <person name="Molla M.N."/>
            <person name="Albert T.J."/>
            <person name="Weinstock G.M."/>
        </authorList>
    </citation>
    <scope>NUCLEOTIDE SEQUENCE [LARGE SCALE GENOMIC DNA]</scope>
    <source>
        <strain evidence="6 7">SS14</strain>
    </source>
</reference>